<protein>
    <submittedName>
        <fullName evidence="2">Uncharacterized protein</fullName>
    </submittedName>
</protein>
<gene>
    <name evidence="2" type="ORF">NEZAVI_LOCUS4326</name>
</gene>
<feature type="compositionally biased region" description="Low complexity" evidence="1">
    <location>
        <begin position="7"/>
        <end position="18"/>
    </location>
</feature>
<evidence type="ECO:0000313" key="2">
    <source>
        <dbReference type="EMBL" id="CAH1393700.1"/>
    </source>
</evidence>
<evidence type="ECO:0000256" key="1">
    <source>
        <dbReference type="SAM" id="MobiDB-lite"/>
    </source>
</evidence>
<proteinExistence type="predicted"/>
<evidence type="ECO:0000313" key="3">
    <source>
        <dbReference type="Proteomes" id="UP001152798"/>
    </source>
</evidence>
<sequence>MSLWNMENEATSSSSNSASKRKRGQKSPTFFYLQAHLEIFCQAIRCLQRKENVKFQKQSENGCIRQNLTRAQSSCMVPFTYWSVILP</sequence>
<name>A0A9P0EBY0_NEZVI</name>
<dbReference type="Proteomes" id="UP001152798">
    <property type="component" value="Chromosome 2"/>
</dbReference>
<keyword evidence="3" id="KW-1185">Reference proteome</keyword>
<organism evidence="2 3">
    <name type="scientific">Nezara viridula</name>
    <name type="common">Southern green stink bug</name>
    <name type="synonym">Cimex viridulus</name>
    <dbReference type="NCBI Taxonomy" id="85310"/>
    <lineage>
        <taxon>Eukaryota</taxon>
        <taxon>Metazoa</taxon>
        <taxon>Ecdysozoa</taxon>
        <taxon>Arthropoda</taxon>
        <taxon>Hexapoda</taxon>
        <taxon>Insecta</taxon>
        <taxon>Pterygota</taxon>
        <taxon>Neoptera</taxon>
        <taxon>Paraneoptera</taxon>
        <taxon>Hemiptera</taxon>
        <taxon>Heteroptera</taxon>
        <taxon>Panheteroptera</taxon>
        <taxon>Pentatomomorpha</taxon>
        <taxon>Pentatomoidea</taxon>
        <taxon>Pentatomidae</taxon>
        <taxon>Pentatominae</taxon>
        <taxon>Nezara</taxon>
    </lineage>
</organism>
<reference evidence="2" key="1">
    <citation type="submission" date="2022-01" db="EMBL/GenBank/DDBJ databases">
        <authorList>
            <person name="King R."/>
        </authorList>
    </citation>
    <scope>NUCLEOTIDE SEQUENCE</scope>
</reference>
<accession>A0A9P0EBY0</accession>
<feature type="region of interest" description="Disordered" evidence="1">
    <location>
        <begin position="1"/>
        <end position="23"/>
    </location>
</feature>
<dbReference type="AlphaFoldDB" id="A0A9P0EBY0"/>
<dbReference type="EMBL" id="OV725078">
    <property type="protein sequence ID" value="CAH1393700.1"/>
    <property type="molecule type" value="Genomic_DNA"/>
</dbReference>